<dbReference type="SUPFAM" id="SSF51306">
    <property type="entry name" value="LexA/Signal peptidase"/>
    <property type="match status" value="1"/>
</dbReference>
<sequence>MHIIQEKLIQLLEKKDVSGMTLREIGKKIGEPDSPQKIKHHLNQLAKRGLIRFDKKNKEIKKIESGKVEGTNLISIPILGSANCGEAVIFADEQKEGYLKVSSSLLGNIPINRAKDLFALRALGESMNRANIEGNTIDDGDYVIIDKSKINPSNNEYVLSVIDGLANIKKIFKDEKNQQVVLYSESSQNYPPIYIHEDDFDRYLINGTVVRVMKQPDELSQIRDASARDILKDLGPQSKKEYEYYKNL</sequence>
<dbReference type="InterPro" id="IPR036388">
    <property type="entry name" value="WH-like_DNA-bd_sf"/>
</dbReference>
<dbReference type="EMBL" id="PFDW01000055">
    <property type="protein sequence ID" value="PJE58092.1"/>
    <property type="molecule type" value="Genomic_DNA"/>
</dbReference>
<dbReference type="InterPro" id="IPR050077">
    <property type="entry name" value="LexA_repressor"/>
</dbReference>
<evidence type="ECO:0000313" key="3">
    <source>
        <dbReference type="Proteomes" id="UP000231450"/>
    </source>
</evidence>
<feature type="domain" description="Peptidase S24/S26A/S26B/S26C" evidence="1">
    <location>
        <begin position="77"/>
        <end position="200"/>
    </location>
</feature>
<protein>
    <recommendedName>
        <fullName evidence="1">Peptidase S24/S26A/S26B/S26C domain-containing protein</fullName>
    </recommendedName>
</protein>
<evidence type="ECO:0000313" key="2">
    <source>
        <dbReference type="EMBL" id="PJE58092.1"/>
    </source>
</evidence>
<reference evidence="3" key="1">
    <citation type="submission" date="2017-09" db="EMBL/GenBank/DDBJ databases">
        <title>Depth-based differentiation of microbial function through sediment-hosted aquifers and enrichment of novel symbionts in the deep terrestrial subsurface.</title>
        <authorList>
            <person name="Probst A.J."/>
            <person name="Ladd B."/>
            <person name="Jarett J.K."/>
            <person name="Geller-Mcgrath D.E."/>
            <person name="Sieber C.M.K."/>
            <person name="Emerson J.B."/>
            <person name="Anantharaman K."/>
            <person name="Thomas B.C."/>
            <person name="Malmstrom R."/>
            <person name="Stieglmeier M."/>
            <person name="Klingl A."/>
            <person name="Woyke T."/>
            <person name="Ryan C.M."/>
            <person name="Banfield J.F."/>
        </authorList>
    </citation>
    <scope>NUCLEOTIDE SEQUENCE [LARGE SCALE GENOMIC DNA]</scope>
</reference>
<dbReference type="Pfam" id="PF00717">
    <property type="entry name" value="Peptidase_S24"/>
    <property type="match status" value="1"/>
</dbReference>
<accession>A0A2M8KDU4</accession>
<name>A0A2M8KDU4_9BACT</name>
<organism evidence="2 3">
    <name type="scientific">Candidatus Portnoybacteria bacterium CG10_big_fil_rev_8_21_14_0_10_36_7</name>
    <dbReference type="NCBI Taxonomy" id="1974812"/>
    <lineage>
        <taxon>Bacteria</taxon>
        <taxon>Candidatus Portnoyibacteriota</taxon>
    </lineage>
</organism>
<gene>
    <name evidence="2" type="ORF">COU81_02585</name>
</gene>
<dbReference type="InterPro" id="IPR039418">
    <property type="entry name" value="LexA-like"/>
</dbReference>
<dbReference type="InterPro" id="IPR036286">
    <property type="entry name" value="LexA/Signal_pep-like_sf"/>
</dbReference>
<dbReference type="Proteomes" id="UP000231450">
    <property type="component" value="Unassembled WGS sequence"/>
</dbReference>
<proteinExistence type="predicted"/>
<comment type="caution">
    <text evidence="2">The sequence shown here is derived from an EMBL/GenBank/DDBJ whole genome shotgun (WGS) entry which is preliminary data.</text>
</comment>
<evidence type="ECO:0000259" key="1">
    <source>
        <dbReference type="Pfam" id="PF00717"/>
    </source>
</evidence>
<dbReference type="InterPro" id="IPR015927">
    <property type="entry name" value="Peptidase_S24_S26A/B/C"/>
</dbReference>
<dbReference type="Gene3D" id="2.10.109.10">
    <property type="entry name" value="Umud Fragment, subunit A"/>
    <property type="match status" value="1"/>
</dbReference>
<dbReference type="PANTHER" id="PTHR33516">
    <property type="entry name" value="LEXA REPRESSOR"/>
    <property type="match status" value="1"/>
</dbReference>
<dbReference type="AlphaFoldDB" id="A0A2M8KDU4"/>
<dbReference type="PANTHER" id="PTHR33516:SF2">
    <property type="entry name" value="LEXA REPRESSOR-RELATED"/>
    <property type="match status" value="1"/>
</dbReference>
<dbReference type="Gene3D" id="1.10.10.10">
    <property type="entry name" value="Winged helix-like DNA-binding domain superfamily/Winged helix DNA-binding domain"/>
    <property type="match status" value="1"/>
</dbReference>
<dbReference type="CDD" id="cd06529">
    <property type="entry name" value="S24_LexA-like"/>
    <property type="match status" value="1"/>
</dbReference>